<evidence type="ECO:0000313" key="2">
    <source>
        <dbReference type="Proteomes" id="UP000443582"/>
    </source>
</evidence>
<keyword evidence="2" id="KW-1185">Reference proteome</keyword>
<comment type="caution">
    <text evidence="1">The sequence shown here is derived from an EMBL/GenBank/DDBJ whole genome shotgun (WGS) entry which is preliminary data.</text>
</comment>
<dbReference type="CDD" id="cd02440">
    <property type="entry name" value="AdoMet_MTases"/>
    <property type="match status" value="1"/>
</dbReference>
<dbReference type="GO" id="GO:0032259">
    <property type="term" value="P:methylation"/>
    <property type="evidence" value="ECO:0007669"/>
    <property type="project" value="UniProtKB-KW"/>
</dbReference>
<protein>
    <submittedName>
        <fullName evidence="1">Class I SAM-dependent methyltransferase</fullName>
    </submittedName>
</protein>
<dbReference type="SUPFAM" id="SSF53335">
    <property type="entry name" value="S-adenosyl-L-methionine-dependent methyltransferases"/>
    <property type="match status" value="1"/>
</dbReference>
<dbReference type="PANTHER" id="PTHR43832:SF1">
    <property type="entry name" value="S-ADENOSYL-L-METHIONINE-DEPENDENT METHYLTRANSFERASES SUPERFAMILY PROTEIN"/>
    <property type="match status" value="1"/>
</dbReference>
<dbReference type="InterPro" id="IPR029063">
    <property type="entry name" value="SAM-dependent_MTases_sf"/>
</dbReference>
<keyword evidence="1" id="KW-0808">Transferase</keyword>
<accession>A0ABY0IGE2</accession>
<gene>
    <name evidence="1" type="ORF">DAY19_07685</name>
</gene>
<sequence>MSFLMNAAERGYIPDPLIRVGIRKLIKQRQDEIYENFSFHRDGILGELNSSVIAQDTDKANEQHYELPAGFFELVLGKNLKYSSSLFERGVKTLDEAEEAMLELYCKRAQLEDGMDILELGCGWGSLTLYLAKKYPNSKVTAISNSSSQREFIESKAKSRGLSNLKILTQDMNTFSIDKQFDRIVSIEMFEHMRNYNVLFEKVASWLKDDGKVFIHIFCHKSASYFFETEGDDNWMGKYFFTGGVMPSFDLFERVQDSLSLEEKWKVNGKHYQETSEAWFKNMDKHEKALMNVLADTYGAEDAKLWFERWKIFFASCAELFGHNNGDEWFVGHFLFNKKLVRASE</sequence>
<proteinExistence type="predicted"/>
<dbReference type="GO" id="GO:0008168">
    <property type="term" value="F:methyltransferase activity"/>
    <property type="evidence" value="ECO:0007669"/>
    <property type="project" value="UniProtKB-KW"/>
</dbReference>
<keyword evidence="1" id="KW-0489">Methyltransferase</keyword>
<dbReference type="RefSeq" id="WP_115361067.1">
    <property type="nucleotide sequence ID" value="NZ_QDKL01000002.1"/>
</dbReference>
<dbReference type="Pfam" id="PF02353">
    <property type="entry name" value="CMAS"/>
    <property type="match status" value="1"/>
</dbReference>
<dbReference type="PANTHER" id="PTHR43832">
    <property type="match status" value="1"/>
</dbReference>
<name>A0ABY0IGE2_9BACT</name>
<organism evidence="1 2">
    <name type="scientific">Halobacteriovorax vibrionivorans</name>
    <dbReference type="NCBI Taxonomy" id="2152716"/>
    <lineage>
        <taxon>Bacteria</taxon>
        <taxon>Pseudomonadati</taxon>
        <taxon>Bdellovibrionota</taxon>
        <taxon>Bacteriovoracia</taxon>
        <taxon>Bacteriovoracales</taxon>
        <taxon>Halobacteriovoraceae</taxon>
        <taxon>Halobacteriovorax</taxon>
    </lineage>
</organism>
<dbReference type="EMBL" id="QDKL01000002">
    <property type="protein sequence ID" value="RZF21560.1"/>
    <property type="molecule type" value="Genomic_DNA"/>
</dbReference>
<dbReference type="Proteomes" id="UP000443582">
    <property type="component" value="Unassembled WGS sequence"/>
</dbReference>
<evidence type="ECO:0000313" key="1">
    <source>
        <dbReference type="EMBL" id="RZF21560.1"/>
    </source>
</evidence>
<dbReference type="Gene3D" id="3.40.50.150">
    <property type="entry name" value="Vaccinia Virus protein VP39"/>
    <property type="match status" value="1"/>
</dbReference>
<reference evidence="2" key="1">
    <citation type="journal article" date="2019" name="Int. J. Syst. Evol. Microbiol.">
        <title>Halobacteriovorax valvorus sp. nov., a novel prokaryotic predator isolated from coastal seawater of China.</title>
        <authorList>
            <person name="Chen M.-X."/>
        </authorList>
    </citation>
    <scope>NUCLEOTIDE SEQUENCE [LARGE SCALE GENOMIC DNA]</scope>
    <source>
        <strain evidence="2">BL9</strain>
    </source>
</reference>